<reference evidence="3" key="3">
    <citation type="submission" date="2025-08" db="UniProtKB">
        <authorList>
            <consortium name="Ensembl"/>
        </authorList>
    </citation>
    <scope>IDENTIFICATION</scope>
    <source>
        <strain evidence="3">HNI</strain>
    </source>
</reference>
<dbReference type="Proteomes" id="UP000265180">
    <property type="component" value="Chromosome 9"/>
</dbReference>
<dbReference type="SUPFAM" id="SSF50156">
    <property type="entry name" value="PDZ domain-like"/>
    <property type="match status" value="2"/>
</dbReference>
<dbReference type="AlphaFoldDB" id="A0A3P9KZN7"/>
<proteinExistence type="predicted"/>
<feature type="region of interest" description="Disordered" evidence="1">
    <location>
        <begin position="171"/>
        <end position="283"/>
    </location>
</feature>
<evidence type="ECO:0000313" key="4">
    <source>
        <dbReference type="Proteomes" id="UP000265180"/>
    </source>
</evidence>
<sequence length="619" mass="64372">MGETSVFQDSASSREDEEFSSCALHPSVRGGPSSLPHTPQVSSAASQMSTDNSVTDFCQQPPAAPPRPASNMTVPDQESPRNGTRTEESPEPIHLCRPPTDSVSQGVSAGVHAVVHNDCHADAHNDVHNGGHADMHAGFRNDAGAFSHSTARMKCWFRPVTLESSFLNSCQDSNMNENMNGSEQGPPGPSSRPSQFEKENASRSATPPPSASQKSEPGHLSGTRTGAAPSEDTRASELISPGSSAAEGKAGGVSSAAEQTGAKSGSVMSAAVGTGGGLKSTRSWECRGPPTNVLSDCRPFSVRHRIKSFESLACLDRPVSRSFALTFPSLHHKESACGGPNRSQEGGVLAPQTCSPLPNHAHIAINGSPDGPTAHTQADRGSLLVVLNKGEGSGLGFSIAGGADLEQKKVIVHRVFSKGAASLEGSIQRGDSVLSINGTSLEGKTHREAVSCLHQAKPSSQAVVVIWRNNVEPARHTVIWPDRNSTAFSHFSTYFDILFSDGAFTVELQKSSAGLGFSLEGGKSSCQGDKPLTIKRIFPGGAAEQSGLISVGDEVLSINGCSLEGLMHHDAWKIIKNADEGLTADVLLSKLVSPAGEAPSAVSAAAAGSNALAFLETGS</sequence>
<evidence type="ECO:0000313" key="3">
    <source>
        <dbReference type="Ensembl" id="ENSORLP00020013945.1"/>
    </source>
</evidence>
<name>A0A3P9KZN7_ORYLA</name>
<dbReference type="SMART" id="SM00228">
    <property type="entry name" value="PDZ"/>
    <property type="match status" value="2"/>
</dbReference>
<dbReference type="CDD" id="cd06762">
    <property type="entry name" value="PDZ6_PDZD2-PDZ3_hPro-IL-16-like"/>
    <property type="match status" value="1"/>
</dbReference>
<reference evidence="3 4" key="2">
    <citation type="submission" date="2017-04" db="EMBL/GenBank/DDBJ databases">
        <title>CpG methylation of centromeres and impact of large insertions on vertebrate speciation.</title>
        <authorList>
            <person name="Ichikawa K."/>
            <person name="Yoshimura J."/>
            <person name="Morishita S."/>
        </authorList>
    </citation>
    <scope>NUCLEOTIDE SEQUENCE</scope>
    <source>
        <strain evidence="3 4">HNI</strain>
    </source>
</reference>
<protein>
    <recommendedName>
        <fullName evidence="2">PDZ domain-containing protein</fullName>
    </recommendedName>
</protein>
<reference key="1">
    <citation type="journal article" date="2007" name="Nature">
        <title>The medaka draft genome and insights into vertebrate genome evolution.</title>
        <authorList>
            <person name="Kasahara M."/>
            <person name="Naruse K."/>
            <person name="Sasaki S."/>
            <person name="Nakatani Y."/>
            <person name="Qu W."/>
            <person name="Ahsan B."/>
            <person name="Yamada T."/>
            <person name="Nagayasu Y."/>
            <person name="Doi K."/>
            <person name="Kasai Y."/>
            <person name="Jindo T."/>
            <person name="Kobayashi D."/>
            <person name="Shimada A."/>
            <person name="Toyoda A."/>
            <person name="Kuroki Y."/>
            <person name="Fujiyama A."/>
            <person name="Sasaki T."/>
            <person name="Shimizu A."/>
            <person name="Asakawa S."/>
            <person name="Shimizu N."/>
            <person name="Hashimoto S."/>
            <person name="Yang J."/>
            <person name="Lee Y."/>
            <person name="Matsushima K."/>
            <person name="Sugano S."/>
            <person name="Sakaizumi M."/>
            <person name="Narita T."/>
            <person name="Ohishi K."/>
            <person name="Haga S."/>
            <person name="Ohta F."/>
            <person name="Nomoto H."/>
            <person name="Nogata K."/>
            <person name="Morishita T."/>
            <person name="Endo T."/>
            <person name="Shin-I T."/>
            <person name="Takeda H."/>
            <person name="Morishita S."/>
            <person name="Kohara Y."/>
        </authorList>
    </citation>
    <scope>NUCLEOTIDE SEQUENCE [LARGE SCALE GENOMIC DNA]</scope>
    <source>
        <strain>Hd-rR</strain>
    </source>
</reference>
<evidence type="ECO:0000256" key="1">
    <source>
        <dbReference type="SAM" id="MobiDB-lite"/>
    </source>
</evidence>
<dbReference type="PANTHER" id="PTHR11324">
    <property type="entry name" value="IL16-RELATED"/>
    <property type="match status" value="1"/>
</dbReference>
<dbReference type="CDD" id="cd06763">
    <property type="entry name" value="PDZ7_PDZD2-PDZ4_hPro-IL-16-like"/>
    <property type="match status" value="1"/>
</dbReference>
<feature type="compositionally biased region" description="Polar residues" evidence="1">
    <location>
        <begin position="70"/>
        <end position="83"/>
    </location>
</feature>
<feature type="compositionally biased region" description="Polar residues" evidence="1">
    <location>
        <begin position="35"/>
        <end position="58"/>
    </location>
</feature>
<dbReference type="InterPro" id="IPR001478">
    <property type="entry name" value="PDZ"/>
</dbReference>
<feature type="compositionally biased region" description="Polar residues" evidence="1">
    <location>
        <begin position="1"/>
        <end position="11"/>
    </location>
</feature>
<feature type="compositionally biased region" description="Polar residues" evidence="1">
    <location>
        <begin position="171"/>
        <end position="180"/>
    </location>
</feature>
<accession>A0A3P9KZN7</accession>
<organism evidence="3 4">
    <name type="scientific">Oryzias latipes</name>
    <name type="common">Japanese rice fish</name>
    <name type="synonym">Japanese killifish</name>
    <dbReference type="NCBI Taxonomy" id="8090"/>
    <lineage>
        <taxon>Eukaryota</taxon>
        <taxon>Metazoa</taxon>
        <taxon>Chordata</taxon>
        <taxon>Craniata</taxon>
        <taxon>Vertebrata</taxon>
        <taxon>Euteleostomi</taxon>
        <taxon>Actinopterygii</taxon>
        <taxon>Neopterygii</taxon>
        <taxon>Teleostei</taxon>
        <taxon>Neoteleostei</taxon>
        <taxon>Acanthomorphata</taxon>
        <taxon>Ovalentaria</taxon>
        <taxon>Atherinomorphae</taxon>
        <taxon>Beloniformes</taxon>
        <taxon>Adrianichthyidae</taxon>
        <taxon>Oryziinae</taxon>
        <taxon>Oryzias</taxon>
    </lineage>
</organism>
<dbReference type="PANTHER" id="PTHR11324:SF16">
    <property type="entry name" value="PDZ DOMAIN-CONTAINING PROTEIN 2"/>
    <property type="match status" value="1"/>
</dbReference>
<dbReference type="Gene3D" id="2.30.42.10">
    <property type="match status" value="2"/>
</dbReference>
<dbReference type="InterPro" id="IPR036034">
    <property type="entry name" value="PDZ_sf"/>
</dbReference>
<dbReference type="PROSITE" id="PS50106">
    <property type="entry name" value="PDZ"/>
    <property type="match status" value="2"/>
</dbReference>
<feature type="compositionally biased region" description="Polar residues" evidence="1">
    <location>
        <begin position="256"/>
        <end position="267"/>
    </location>
</feature>
<feature type="domain" description="PDZ" evidence="2">
    <location>
        <begin position="505"/>
        <end position="590"/>
    </location>
</feature>
<feature type="region of interest" description="Disordered" evidence="1">
    <location>
        <begin position="1"/>
        <end position="105"/>
    </location>
</feature>
<dbReference type="Ensembl" id="ENSORLT00020032848.1">
    <property type="protein sequence ID" value="ENSORLP00020013945.1"/>
    <property type="gene ID" value="ENSORLG00020014917.1"/>
</dbReference>
<feature type="domain" description="PDZ" evidence="2">
    <location>
        <begin position="384"/>
        <end position="456"/>
    </location>
</feature>
<dbReference type="Pfam" id="PF00595">
    <property type="entry name" value="PDZ"/>
    <property type="match status" value="2"/>
</dbReference>
<reference evidence="3" key="4">
    <citation type="submission" date="2025-09" db="UniProtKB">
        <authorList>
            <consortium name="Ensembl"/>
        </authorList>
    </citation>
    <scope>IDENTIFICATION</scope>
    <source>
        <strain evidence="3">HNI</strain>
    </source>
</reference>
<evidence type="ECO:0000259" key="2">
    <source>
        <dbReference type="PROSITE" id="PS50106"/>
    </source>
</evidence>